<feature type="region of interest" description="Disordered" evidence="6">
    <location>
        <begin position="1"/>
        <end position="25"/>
    </location>
</feature>
<name>A0ABR4JQT2_9EURO</name>
<evidence type="ECO:0000256" key="1">
    <source>
        <dbReference type="ARBA" id="ARBA00001974"/>
    </source>
</evidence>
<evidence type="ECO:0000256" key="3">
    <source>
        <dbReference type="ARBA" id="ARBA00022630"/>
    </source>
</evidence>
<keyword evidence="3" id="KW-0285">Flavoprotein</keyword>
<dbReference type="InterPro" id="IPR051209">
    <property type="entry name" value="FAD-bind_Monooxygenase_sf"/>
</dbReference>
<dbReference type="EMBL" id="JBFXLR010000053">
    <property type="protein sequence ID" value="KAL2842147.1"/>
    <property type="molecule type" value="Genomic_DNA"/>
</dbReference>
<dbReference type="InterPro" id="IPR036188">
    <property type="entry name" value="FAD/NAD-bd_sf"/>
</dbReference>
<evidence type="ECO:0000256" key="4">
    <source>
        <dbReference type="ARBA" id="ARBA00022827"/>
    </source>
</evidence>
<evidence type="ECO:0000313" key="8">
    <source>
        <dbReference type="Proteomes" id="UP001610444"/>
    </source>
</evidence>
<dbReference type="PANTHER" id="PTHR42877:SF4">
    <property type="entry name" value="FAD_NAD(P)-BINDING DOMAIN-CONTAINING PROTEIN-RELATED"/>
    <property type="match status" value="1"/>
</dbReference>
<protein>
    <submittedName>
        <fullName evidence="7">Flavin-binding monooxygenase</fullName>
    </submittedName>
</protein>
<dbReference type="GO" id="GO:0004497">
    <property type="term" value="F:monooxygenase activity"/>
    <property type="evidence" value="ECO:0007669"/>
    <property type="project" value="UniProtKB-KW"/>
</dbReference>
<comment type="cofactor">
    <cofactor evidence="1">
        <name>FAD</name>
        <dbReference type="ChEBI" id="CHEBI:57692"/>
    </cofactor>
</comment>
<organism evidence="7 8">
    <name type="scientific">Aspergillus pseudodeflectus</name>
    <dbReference type="NCBI Taxonomy" id="176178"/>
    <lineage>
        <taxon>Eukaryota</taxon>
        <taxon>Fungi</taxon>
        <taxon>Dikarya</taxon>
        <taxon>Ascomycota</taxon>
        <taxon>Pezizomycotina</taxon>
        <taxon>Eurotiomycetes</taxon>
        <taxon>Eurotiomycetidae</taxon>
        <taxon>Eurotiales</taxon>
        <taxon>Aspergillaceae</taxon>
        <taxon>Aspergillus</taxon>
        <taxon>Aspergillus subgen. Nidulantes</taxon>
    </lineage>
</organism>
<reference evidence="7 8" key="1">
    <citation type="submission" date="2024-07" db="EMBL/GenBank/DDBJ databases">
        <title>Section-level genome sequencing and comparative genomics of Aspergillus sections Usti and Cavernicolus.</title>
        <authorList>
            <consortium name="Lawrence Berkeley National Laboratory"/>
            <person name="Nybo J.L."/>
            <person name="Vesth T.C."/>
            <person name="Theobald S."/>
            <person name="Frisvad J.C."/>
            <person name="Larsen T.O."/>
            <person name="Kjaerboelling I."/>
            <person name="Rothschild-Mancinelli K."/>
            <person name="Lyhne E.K."/>
            <person name="Kogle M.E."/>
            <person name="Barry K."/>
            <person name="Clum A."/>
            <person name="Na H."/>
            <person name="Ledsgaard L."/>
            <person name="Lin J."/>
            <person name="Lipzen A."/>
            <person name="Kuo A."/>
            <person name="Riley R."/>
            <person name="Mondo S."/>
            <person name="LaButti K."/>
            <person name="Haridas S."/>
            <person name="Pangalinan J."/>
            <person name="Salamov A.A."/>
            <person name="Simmons B.A."/>
            <person name="Magnuson J.K."/>
            <person name="Chen J."/>
            <person name="Drula E."/>
            <person name="Henrissat B."/>
            <person name="Wiebenga A."/>
            <person name="Lubbers R.J."/>
            <person name="Gomes A.C."/>
            <person name="Macurrencykelacurrency M.R."/>
            <person name="Stajich J."/>
            <person name="Grigoriev I.V."/>
            <person name="Mortensen U.H."/>
            <person name="De vries R.P."/>
            <person name="Baker S.E."/>
            <person name="Andersen M.R."/>
        </authorList>
    </citation>
    <scope>NUCLEOTIDE SEQUENCE [LARGE SCALE GENOMIC DNA]</scope>
    <source>
        <strain evidence="7 8">CBS 756.74</strain>
    </source>
</reference>
<dbReference type="PRINTS" id="PR00411">
    <property type="entry name" value="PNDRDTASEI"/>
</dbReference>
<keyword evidence="8" id="KW-1185">Reference proteome</keyword>
<dbReference type="Proteomes" id="UP001610444">
    <property type="component" value="Unassembled WGS sequence"/>
</dbReference>
<dbReference type="PANTHER" id="PTHR42877">
    <property type="entry name" value="L-ORNITHINE N(5)-MONOOXYGENASE-RELATED"/>
    <property type="match status" value="1"/>
</dbReference>
<evidence type="ECO:0000313" key="7">
    <source>
        <dbReference type="EMBL" id="KAL2842147.1"/>
    </source>
</evidence>
<dbReference type="Gene3D" id="3.50.50.60">
    <property type="entry name" value="FAD/NAD(P)-binding domain"/>
    <property type="match status" value="3"/>
</dbReference>
<keyword evidence="4" id="KW-0274">FAD</keyword>
<evidence type="ECO:0000256" key="2">
    <source>
        <dbReference type="ARBA" id="ARBA00010139"/>
    </source>
</evidence>
<dbReference type="GeneID" id="98158599"/>
<dbReference type="Pfam" id="PF00743">
    <property type="entry name" value="FMO-like"/>
    <property type="match status" value="1"/>
</dbReference>
<dbReference type="PRINTS" id="PR00368">
    <property type="entry name" value="FADPNR"/>
</dbReference>
<dbReference type="InterPro" id="IPR020946">
    <property type="entry name" value="Flavin_mOase-like"/>
</dbReference>
<evidence type="ECO:0000256" key="5">
    <source>
        <dbReference type="ARBA" id="ARBA00023002"/>
    </source>
</evidence>
<accession>A0ABR4JQT2</accession>
<keyword evidence="7" id="KW-0503">Monooxygenase</keyword>
<proteinExistence type="inferred from homology"/>
<comment type="similarity">
    <text evidence="2">Belongs to the FAD-binding monooxygenase family.</text>
</comment>
<comment type="caution">
    <text evidence="7">The sequence shown here is derived from an EMBL/GenBank/DDBJ whole genome shotgun (WGS) entry which is preliminary data.</text>
</comment>
<dbReference type="RefSeq" id="XP_070894958.1">
    <property type="nucleotide sequence ID" value="XM_071043435.1"/>
</dbReference>
<dbReference type="SUPFAM" id="SSF51905">
    <property type="entry name" value="FAD/NAD(P)-binding domain"/>
    <property type="match status" value="2"/>
</dbReference>
<sequence length="559" mass="62313">MKPGMNGSRDPHGPPPTNKPAEYGQHPIHETATRPLHIVIVGAGPSGIALAIQLKSLPHVTYQVLEKNPDVGGTWFENRYPGAACDVASHAYQYTFASNPNWSHHFAPAEEIGQYFKSVATKYDLYDSIKMNTEVTRAEWDEKAGIWTIDAVDRATGEGSRVTGDIFVNAGGILNAWKWPDIDGLKTFDGPCLHTAAWDSSVDLQGKRIGVIGSGATGVQVVPQLQKDAASVTVFVRSPSYILPNVGFGIEASSYNERYSEQQKKAFRNDADAYTRFRKAVEQQMNENFSASIKSSAAQHKARNWAEKAMREAIVSKELQDKLIPDWVLGCRRITPGLPYLKAVQEANVEIVRMPIDRISEKGVHTKGGGLHEFDVLVCATGFDTSFRPRYPILGRNQVDLRDLWCEQSPEAYMGLAVSGFPNYFTILGPNCPIANGSLIPCIEWSAKYICQAVQKVQRCQIRTIDVKLKMQKSLNEYMQNVHKDLVWTGNCDHVDKDRSTGKVTAVWPGSSIHYMESIESPRWEDFEIEYCNHNPYTFLGNGMSQREAKGEDLAFYLA</sequence>
<gene>
    <name evidence="7" type="ORF">BJX68DRAFT_257909</name>
</gene>
<evidence type="ECO:0000256" key="6">
    <source>
        <dbReference type="SAM" id="MobiDB-lite"/>
    </source>
</evidence>
<keyword evidence="5" id="KW-0560">Oxidoreductase</keyword>